<dbReference type="UniPathway" id="UPA00138"/>
<comment type="subunit">
    <text evidence="3">Homodimer.</text>
</comment>
<dbReference type="GO" id="GO:0004807">
    <property type="term" value="F:triose-phosphate isomerase activity"/>
    <property type="evidence" value="ECO:0007669"/>
    <property type="project" value="UniProtKB-UniRule"/>
</dbReference>
<dbReference type="UniPathway" id="UPA00109">
    <property type="reaction ID" value="UER00189"/>
</dbReference>
<comment type="pathway">
    <text evidence="3">Carbohydrate biosynthesis; gluconeogenesis.</text>
</comment>
<dbReference type="Pfam" id="PF00121">
    <property type="entry name" value="TIM"/>
    <property type="match status" value="1"/>
</dbReference>
<dbReference type="PROSITE" id="PS51440">
    <property type="entry name" value="TIM_2"/>
    <property type="match status" value="1"/>
</dbReference>
<dbReference type="EC" id="5.3.1.1" evidence="3"/>
<dbReference type="SUPFAM" id="SSF51351">
    <property type="entry name" value="Triosephosphate isomerase (TIM)"/>
    <property type="match status" value="1"/>
</dbReference>
<organism evidence="4 5">
    <name type="scientific">Candidatus Wildermuthbacteria bacterium RIFCSPHIGHO2_02_FULL_45_25</name>
    <dbReference type="NCBI Taxonomy" id="1802450"/>
    <lineage>
        <taxon>Bacteria</taxon>
        <taxon>Candidatus Wildermuthiibacteriota</taxon>
    </lineage>
</organism>
<comment type="similarity">
    <text evidence="1 3">Belongs to the triosephosphate isomerase family.</text>
</comment>
<evidence type="ECO:0000256" key="3">
    <source>
        <dbReference type="RuleBase" id="RU363013"/>
    </source>
</evidence>
<dbReference type="GO" id="GO:0005829">
    <property type="term" value="C:cytosol"/>
    <property type="evidence" value="ECO:0007669"/>
    <property type="project" value="TreeGrafter"/>
</dbReference>
<dbReference type="Gene3D" id="3.20.20.70">
    <property type="entry name" value="Aldolase class I"/>
    <property type="match status" value="1"/>
</dbReference>
<dbReference type="GO" id="GO:0046166">
    <property type="term" value="P:glyceraldehyde-3-phosphate biosynthetic process"/>
    <property type="evidence" value="ECO:0007669"/>
    <property type="project" value="TreeGrafter"/>
</dbReference>
<proteinExistence type="inferred from homology"/>
<dbReference type="CDD" id="cd00311">
    <property type="entry name" value="TIM"/>
    <property type="match status" value="1"/>
</dbReference>
<comment type="pathway">
    <text evidence="3">Carbohydrate degradation; glycolysis; D-glyceraldehyde 3-phosphate from glycerone phosphate: step 1/1.</text>
</comment>
<dbReference type="GO" id="GO:0006094">
    <property type="term" value="P:gluconeogenesis"/>
    <property type="evidence" value="ECO:0007669"/>
    <property type="project" value="UniProtKB-UniPathway"/>
</dbReference>
<evidence type="ECO:0000256" key="1">
    <source>
        <dbReference type="ARBA" id="ARBA00007422"/>
    </source>
</evidence>
<name>A0A1G2R4Z6_9BACT</name>
<dbReference type="GO" id="GO:0006096">
    <property type="term" value="P:glycolytic process"/>
    <property type="evidence" value="ECO:0007669"/>
    <property type="project" value="UniProtKB-UniRule"/>
</dbReference>
<keyword evidence="3" id="KW-0324">Glycolysis</keyword>
<comment type="catalytic activity">
    <reaction evidence="3">
        <text>D-glyceraldehyde 3-phosphate = dihydroxyacetone phosphate</text>
        <dbReference type="Rhea" id="RHEA:18585"/>
        <dbReference type="ChEBI" id="CHEBI:57642"/>
        <dbReference type="ChEBI" id="CHEBI:59776"/>
        <dbReference type="EC" id="5.3.1.1"/>
    </reaction>
</comment>
<dbReference type="NCBIfam" id="TIGR00419">
    <property type="entry name" value="tim"/>
    <property type="match status" value="1"/>
</dbReference>
<dbReference type="PANTHER" id="PTHR21139:SF42">
    <property type="entry name" value="TRIOSEPHOSPHATE ISOMERASE"/>
    <property type="match status" value="1"/>
</dbReference>
<evidence type="ECO:0000313" key="4">
    <source>
        <dbReference type="EMBL" id="OHA67934.1"/>
    </source>
</evidence>
<dbReference type="InterPro" id="IPR000652">
    <property type="entry name" value="Triosephosphate_isomerase"/>
</dbReference>
<accession>A0A1G2R4Z6</accession>
<dbReference type="EMBL" id="MHTV01000001">
    <property type="protein sequence ID" value="OHA67934.1"/>
    <property type="molecule type" value="Genomic_DNA"/>
</dbReference>
<evidence type="ECO:0000256" key="2">
    <source>
        <dbReference type="ARBA" id="ARBA00023235"/>
    </source>
</evidence>
<keyword evidence="3" id="KW-0963">Cytoplasm</keyword>
<evidence type="ECO:0000313" key="5">
    <source>
        <dbReference type="Proteomes" id="UP000178092"/>
    </source>
</evidence>
<dbReference type="InterPro" id="IPR013785">
    <property type="entry name" value="Aldolase_TIM"/>
</dbReference>
<keyword evidence="3" id="KW-0312">Gluconeogenesis</keyword>
<comment type="caution">
    <text evidence="4">The sequence shown here is derived from an EMBL/GenBank/DDBJ whole genome shotgun (WGS) entry which is preliminary data.</text>
</comment>
<dbReference type="InterPro" id="IPR035990">
    <property type="entry name" value="TIM_sf"/>
</dbReference>
<dbReference type="AlphaFoldDB" id="A0A1G2R4Z6"/>
<dbReference type="GO" id="GO:0019563">
    <property type="term" value="P:glycerol catabolic process"/>
    <property type="evidence" value="ECO:0007669"/>
    <property type="project" value="TreeGrafter"/>
</dbReference>
<dbReference type="Proteomes" id="UP000178092">
    <property type="component" value="Unassembled WGS sequence"/>
</dbReference>
<gene>
    <name evidence="4" type="ORF">A3C04_04445</name>
</gene>
<protein>
    <recommendedName>
        <fullName evidence="3">Triosephosphate isomerase</fullName>
        <ecNumber evidence="3">5.3.1.1</ecNumber>
    </recommendedName>
</protein>
<sequence length="252" mass="27811">MKKTLIVANWKMYPLDEDVAVELATKVEQGIKNVEGVEVALCPPFVYLIEIKKHLAKASLGAQNTFWEQEGAYTGEISPAMLKKLGCSYVILGHSERKNFLGETPEMINQKVRAVLAAKLIPVVCIGEKKRLKGAIRAELEWQMKGIFKDIPSSAISKIVLAYEPEWAISSQVHAQPATPQDCKETISFMRDALKGLWDETIAKNMTILYGGSVNSSNIKEFLLEGNAQGALVGFASLEAEEFIKLVGNLIK</sequence>
<keyword evidence="2 3" id="KW-0413">Isomerase</keyword>
<reference evidence="4 5" key="1">
    <citation type="journal article" date="2016" name="Nat. Commun.">
        <title>Thousands of microbial genomes shed light on interconnected biogeochemical processes in an aquifer system.</title>
        <authorList>
            <person name="Anantharaman K."/>
            <person name="Brown C.T."/>
            <person name="Hug L.A."/>
            <person name="Sharon I."/>
            <person name="Castelle C.J."/>
            <person name="Probst A.J."/>
            <person name="Thomas B.C."/>
            <person name="Singh A."/>
            <person name="Wilkins M.J."/>
            <person name="Karaoz U."/>
            <person name="Brodie E.L."/>
            <person name="Williams K.H."/>
            <person name="Hubbard S.S."/>
            <person name="Banfield J.F."/>
        </authorList>
    </citation>
    <scope>NUCLEOTIDE SEQUENCE [LARGE SCALE GENOMIC DNA]</scope>
</reference>
<comment type="subcellular location">
    <subcellularLocation>
        <location evidence="3">Cytoplasm</location>
    </subcellularLocation>
</comment>
<dbReference type="PANTHER" id="PTHR21139">
    <property type="entry name" value="TRIOSEPHOSPHATE ISOMERASE"/>
    <property type="match status" value="1"/>
</dbReference>